<evidence type="ECO:0000256" key="3">
    <source>
        <dbReference type="ARBA" id="ARBA00022790"/>
    </source>
</evidence>
<proteinExistence type="inferred from homology"/>
<accession>A0A8D1SBX6</accession>
<evidence type="ECO:0000256" key="2">
    <source>
        <dbReference type="ARBA" id="ARBA00014874"/>
    </source>
</evidence>
<dbReference type="Ensembl" id="ENSSSCT00045032953.1">
    <property type="protein sequence ID" value="ENSSSCP00045022846.1"/>
    <property type="gene ID" value="ENSSSCG00045019362.1"/>
</dbReference>
<dbReference type="Ensembl" id="ENSSSCT00055058461.1">
    <property type="protein sequence ID" value="ENSSSCP00055046783.1"/>
    <property type="gene ID" value="ENSSSCG00055029441.1"/>
</dbReference>
<dbReference type="Proteomes" id="UP000694724">
    <property type="component" value="Unplaced"/>
</dbReference>
<evidence type="ECO:0000313" key="5">
    <source>
        <dbReference type="Ensembl" id="ENSSSCP00055046783.1"/>
    </source>
</evidence>
<dbReference type="Pfam" id="PF15004">
    <property type="entry name" value="MYEOV2"/>
    <property type="match status" value="1"/>
</dbReference>
<reference evidence="5" key="1">
    <citation type="submission" date="2025-05" db="UniProtKB">
        <authorList>
            <consortium name="Ensembl"/>
        </authorList>
    </citation>
    <scope>IDENTIFICATION</scope>
</reference>
<dbReference type="PANTHER" id="PTHR28562">
    <property type="entry name" value="COP9 SIGNALOSOME COMPLEX SUBUNIT 9"/>
    <property type="match status" value="1"/>
</dbReference>
<name>A0A8D1SBX6_PIG</name>
<dbReference type="Proteomes" id="UP000694728">
    <property type="component" value="Unplaced"/>
</dbReference>
<dbReference type="InterPro" id="IPR029391">
    <property type="entry name" value="CSN9_metazoa"/>
</dbReference>
<gene>
    <name evidence="5" type="primary">COPS9</name>
</gene>
<dbReference type="AlphaFoldDB" id="A0A8D1SBX6"/>
<dbReference type="GO" id="GO:0008180">
    <property type="term" value="C:COP9 signalosome"/>
    <property type="evidence" value="ECO:0007669"/>
    <property type="project" value="UniProtKB-KW"/>
</dbReference>
<evidence type="ECO:0000313" key="6">
    <source>
        <dbReference type="Proteomes" id="UP000694724"/>
    </source>
</evidence>
<feature type="region of interest" description="Disordered" evidence="4">
    <location>
        <begin position="170"/>
        <end position="200"/>
    </location>
</feature>
<dbReference type="Ensembl" id="ENSSSCT00025097539.1">
    <property type="protein sequence ID" value="ENSSSCP00025042831.1"/>
    <property type="gene ID" value="ENSSSCG00025071038.1"/>
</dbReference>
<sequence>MKPAVDEMFPEGAGPYVDLDEAGGSTGLLMDLAANEKAVHADFFNGKDAGWAASFSPCFLCKGCRGAVLGRERLGPQARQAQVPCPSGNSAQSLSSGQLCVKRRSSCSQVPSVGSEPGLSRAPAFRRRRCSQGLSVWPPRLPPLPDGRSAFLSPFAVRRVPLAACGRDSHPPALSCSPLDPQPCPQGQFPEHSAVVPNKQ</sequence>
<evidence type="ECO:0000256" key="4">
    <source>
        <dbReference type="SAM" id="MobiDB-lite"/>
    </source>
</evidence>
<evidence type="ECO:0000256" key="1">
    <source>
        <dbReference type="ARBA" id="ARBA00009162"/>
    </source>
</evidence>
<organism evidence="5 6">
    <name type="scientific">Sus scrofa</name>
    <name type="common">Pig</name>
    <dbReference type="NCBI Taxonomy" id="9823"/>
    <lineage>
        <taxon>Eukaryota</taxon>
        <taxon>Metazoa</taxon>
        <taxon>Chordata</taxon>
        <taxon>Craniata</taxon>
        <taxon>Vertebrata</taxon>
        <taxon>Euteleostomi</taxon>
        <taxon>Mammalia</taxon>
        <taxon>Eutheria</taxon>
        <taxon>Laurasiatheria</taxon>
        <taxon>Artiodactyla</taxon>
        <taxon>Suina</taxon>
        <taxon>Suidae</taxon>
        <taxon>Sus</taxon>
    </lineage>
</organism>
<comment type="similarity">
    <text evidence="1">Belongs to the CSN9 family.</text>
</comment>
<protein>
    <recommendedName>
        <fullName evidence="2">COP9 signalosome complex subunit 9</fullName>
    </recommendedName>
</protein>
<keyword evidence="3" id="KW-0736">Signalosome</keyword>
<dbReference type="Proteomes" id="UP000694727">
    <property type="component" value="Unplaced"/>
</dbReference>